<keyword evidence="3" id="KW-1185">Reference proteome</keyword>
<accession>A0A077M526</accession>
<dbReference type="EMBL" id="CAJC01000076">
    <property type="protein sequence ID" value="CCI52391.1"/>
    <property type="molecule type" value="Genomic_DNA"/>
</dbReference>
<dbReference type="Pfam" id="PF11298">
    <property type="entry name" value="DUF3099"/>
    <property type="match status" value="1"/>
</dbReference>
<comment type="caution">
    <text evidence="2">The sequence shown here is derived from an EMBL/GenBank/DDBJ whole genome shotgun (WGS) entry which is preliminary data.</text>
</comment>
<reference evidence="2 3" key="1">
    <citation type="journal article" date="2013" name="ISME J.">
        <title>A metabolic model for members of the genus Tetrasphaera involved in enhanced biological phosphorus removal.</title>
        <authorList>
            <person name="Kristiansen R."/>
            <person name="Nguyen H.T.T."/>
            <person name="Saunders A.M."/>
            <person name="Nielsen J.L."/>
            <person name="Wimmer R."/>
            <person name="Le V.Q."/>
            <person name="McIlroy S.J."/>
            <person name="Petrovski S."/>
            <person name="Seviour R.J."/>
            <person name="Calteau A."/>
            <person name="Nielsen K.L."/>
            <person name="Nielsen P.H."/>
        </authorList>
    </citation>
    <scope>NUCLEOTIDE SEQUENCE [LARGE SCALE GENOMIC DNA]</scope>
    <source>
        <strain evidence="2 3">Ben 74</strain>
    </source>
</reference>
<dbReference type="InterPro" id="IPR021449">
    <property type="entry name" value="DUF3099"/>
</dbReference>
<gene>
    <name evidence="2" type="ORF">BN13_1670004</name>
</gene>
<evidence type="ECO:0000313" key="2">
    <source>
        <dbReference type="EMBL" id="CCI52391.1"/>
    </source>
</evidence>
<evidence type="ECO:0008006" key="4">
    <source>
        <dbReference type="Google" id="ProtNLM"/>
    </source>
</evidence>
<keyword evidence="1" id="KW-0812">Transmembrane</keyword>
<name>A0A077M526_9MICO</name>
<organism evidence="2 3">
    <name type="scientific">Nostocoides jenkinsii Ben 74</name>
    <dbReference type="NCBI Taxonomy" id="1193518"/>
    <lineage>
        <taxon>Bacteria</taxon>
        <taxon>Bacillati</taxon>
        <taxon>Actinomycetota</taxon>
        <taxon>Actinomycetes</taxon>
        <taxon>Micrococcales</taxon>
        <taxon>Intrasporangiaceae</taxon>
        <taxon>Nostocoides</taxon>
    </lineage>
</organism>
<dbReference type="AlphaFoldDB" id="A0A077M526"/>
<dbReference type="Proteomes" id="UP000035720">
    <property type="component" value="Unassembled WGS sequence"/>
</dbReference>
<keyword evidence="1" id="KW-1133">Transmembrane helix</keyword>
<dbReference type="STRING" id="1193518.BN13_1670004"/>
<feature type="transmembrane region" description="Helical" evidence="1">
    <location>
        <begin position="29"/>
        <end position="46"/>
    </location>
</feature>
<evidence type="ECO:0000313" key="3">
    <source>
        <dbReference type="Proteomes" id="UP000035720"/>
    </source>
</evidence>
<keyword evidence="1" id="KW-0472">Membrane</keyword>
<protein>
    <recommendedName>
        <fullName evidence="4">Integral membrane protein</fullName>
    </recommendedName>
</protein>
<evidence type="ECO:0000256" key="1">
    <source>
        <dbReference type="SAM" id="Phobius"/>
    </source>
</evidence>
<sequence length="106" mass="11488">MSREPSTVQSVTSAHESLAEEQSARIKKYLITMAIRTACFILAVVLTGWMRWTAVAGAVLLPYVAVVLANAVKPRAAGSVQEVTEVVPLLRAEAETLEGQVVEHRD</sequence>
<feature type="transmembrane region" description="Helical" evidence="1">
    <location>
        <begin position="52"/>
        <end position="72"/>
    </location>
</feature>
<proteinExistence type="predicted"/>